<dbReference type="AlphaFoldDB" id="A0A6L8VAJ4"/>
<dbReference type="Proteomes" id="UP000481087">
    <property type="component" value="Unassembled WGS sequence"/>
</dbReference>
<gene>
    <name evidence="1" type="ORF">GQF01_34820</name>
</gene>
<evidence type="ECO:0000313" key="2">
    <source>
        <dbReference type="Proteomes" id="UP000481087"/>
    </source>
</evidence>
<dbReference type="EMBL" id="WTUZ01000040">
    <property type="protein sequence ID" value="MZQ87303.1"/>
    <property type="molecule type" value="Genomic_DNA"/>
</dbReference>
<sequence length="77" mass="8716">MTRQSTKMSSKFKVRAYCSSRQCDYVHPDDVIQAINSETSYALAQLYNESSSKPSCPKCGEAMAFYSHSVIEEPWLP</sequence>
<evidence type="ECO:0000313" key="1">
    <source>
        <dbReference type="EMBL" id="MZQ87303.1"/>
    </source>
</evidence>
<reference evidence="1 2" key="1">
    <citation type="submission" date="2019-12" db="EMBL/GenBank/DDBJ databases">
        <title>Paenibacillus sp. nov. sp. isolated from soil.</title>
        <authorList>
            <person name="Kim J."/>
            <person name="Jeong S.E."/>
            <person name="Jung H.S."/>
            <person name="Jeon C.O."/>
        </authorList>
    </citation>
    <scope>NUCLEOTIDE SEQUENCE [LARGE SCALE GENOMIC DNA]</scope>
    <source>
        <strain evidence="1 2">5J-6</strain>
    </source>
</reference>
<organism evidence="1 2">
    <name type="scientific">Paenibacillus silvestris</name>
    <dbReference type="NCBI Taxonomy" id="2606219"/>
    <lineage>
        <taxon>Bacteria</taxon>
        <taxon>Bacillati</taxon>
        <taxon>Bacillota</taxon>
        <taxon>Bacilli</taxon>
        <taxon>Bacillales</taxon>
        <taxon>Paenibacillaceae</taxon>
        <taxon>Paenibacillus</taxon>
    </lineage>
</organism>
<proteinExistence type="predicted"/>
<comment type="caution">
    <text evidence="1">The sequence shown here is derived from an EMBL/GenBank/DDBJ whole genome shotgun (WGS) entry which is preliminary data.</text>
</comment>
<dbReference type="RefSeq" id="WP_161411921.1">
    <property type="nucleotide sequence ID" value="NZ_WTUZ01000040.1"/>
</dbReference>
<keyword evidence="2" id="KW-1185">Reference proteome</keyword>
<name>A0A6L8VAJ4_9BACL</name>
<protein>
    <submittedName>
        <fullName evidence="1">Uncharacterized protein</fullName>
    </submittedName>
</protein>
<accession>A0A6L8VAJ4</accession>